<proteinExistence type="predicted"/>
<dbReference type="KEGG" id="maqe:RJ40_02310"/>
<keyword evidence="3" id="KW-1185">Reference proteome</keyword>
<dbReference type="PANTHER" id="PTHR46211">
    <property type="entry name" value="GLYCEROPHOSPHORYL DIESTER PHOSPHODIESTERASE"/>
    <property type="match status" value="1"/>
</dbReference>
<accession>A0A8A3S899</accession>
<feature type="domain" description="GP-PDE" evidence="1">
    <location>
        <begin position="1"/>
        <end position="222"/>
    </location>
</feature>
<evidence type="ECO:0000259" key="1">
    <source>
        <dbReference type="PROSITE" id="PS51704"/>
    </source>
</evidence>
<gene>
    <name evidence="2" type="ORF">RJ40_02310</name>
</gene>
<evidence type="ECO:0000313" key="2">
    <source>
        <dbReference type="EMBL" id="QSZ68355.1"/>
    </source>
</evidence>
<dbReference type="Proteomes" id="UP001042704">
    <property type="component" value="Chromosome"/>
</dbReference>
<dbReference type="GO" id="GO:0006629">
    <property type="term" value="P:lipid metabolic process"/>
    <property type="evidence" value="ECO:0007669"/>
    <property type="project" value="InterPro"/>
</dbReference>
<dbReference type="GO" id="GO:0008081">
    <property type="term" value="F:phosphoric diester hydrolase activity"/>
    <property type="evidence" value="ECO:0007669"/>
    <property type="project" value="InterPro"/>
</dbReference>
<dbReference type="PROSITE" id="PS51704">
    <property type="entry name" value="GP_PDE"/>
    <property type="match status" value="1"/>
</dbReference>
<reference evidence="2" key="1">
    <citation type="journal article" date="2001" name="Int. J. Syst. Evol. Microbiol.">
        <title>Methanofollis aquaemaris sp. nov., a methanogen isolated from an aquaculture fish pond.</title>
        <authorList>
            <person name="Lai M.C."/>
            <person name="Chen S.C."/>
        </authorList>
    </citation>
    <scope>NUCLEOTIDE SEQUENCE</scope>
    <source>
        <strain evidence="2">N2F9704</strain>
    </source>
</reference>
<dbReference type="PANTHER" id="PTHR46211:SF1">
    <property type="entry name" value="GLYCEROPHOSPHODIESTER PHOSPHODIESTERASE, CYTOPLASMIC"/>
    <property type="match status" value="1"/>
</dbReference>
<dbReference type="Pfam" id="PF03009">
    <property type="entry name" value="GDPD"/>
    <property type="match status" value="1"/>
</dbReference>
<sequence>MFIIGHRGARAVAPENTLAALRKGMACADSVEVDVRQTEDGALVTVHDPTVDRTTDGHGAVGALSLREVRRLDAGGGEQVPTFEEVLDLVLRRCGLVVEIKEIGTEASVCEAIREHGTDRILIVSFHASSLEVVREILPQVTTGLIFSRPIEDSIGLALSVGASALLPRADRLNRDLFEQAHAHYLLVVPWVLNTEGEVRRAAAMGVDGFATDNPCAARRWVEGLLMVEAAR</sequence>
<dbReference type="AlphaFoldDB" id="A0A8A3S899"/>
<protein>
    <submittedName>
        <fullName evidence="2">Glycerophosphodiester phosphodiesterase</fullName>
    </submittedName>
</protein>
<dbReference type="EMBL" id="CP036172">
    <property type="protein sequence ID" value="QSZ68355.1"/>
    <property type="molecule type" value="Genomic_DNA"/>
</dbReference>
<name>A0A8A3S899_9EURY</name>
<organism evidence="2 3">
    <name type="scientific">Methanofollis aquaemaris</name>
    <dbReference type="NCBI Taxonomy" id="126734"/>
    <lineage>
        <taxon>Archaea</taxon>
        <taxon>Methanobacteriati</taxon>
        <taxon>Methanobacteriota</taxon>
        <taxon>Stenosarchaea group</taxon>
        <taxon>Methanomicrobia</taxon>
        <taxon>Methanomicrobiales</taxon>
        <taxon>Methanomicrobiaceae</taxon>
        <taxon>Methanofollis</taxon>
    </lineage>
</organism>
<dbReference type="Gene3D" id="3.20.20.190">
    <property type="entry name" value="Phosphatidylinositol (PI) phosphodiesterase"/>
    <property type="match status" value="1"/>
</dbReference>
<dbReference type="InterPro" id="IPR017946">
    <property type="entry name" value="PLC-like_Pdiesterase_TIM-brl"/>
</dbReference>
<dbReference type="SUPFAM" id="SSF51695">
    <property type="entry name" value="PLC-like phosphodiesterases"/>
    <property type="match status" value="1"/>
</dbReference>
<reference evidence="2" key="2">
    <citation type="submission" date="2019-02" db="EMBL/GenBank/DDBJ databases">
        <authorList>
            <person name="Chen S.-C."/>
            <person name="Chien H.-H."/>
            <person name="Lai M.-C."/>
        </authorList>
    </citation>
    <scope>NUCLEOTIDE SEQUENCE</scope>
    <source>
        <strain evidence="2">N2F9704</strain>
    </source>
</reference>
<dbReference type="InterPro" id="IPR030395">
    <property type="entry name" value="GP_PDE_dom"/>
</dbReference>
<evidence type="ECO:0000313" key="3">
    <source>
        <dbReference type="Proteomes" id="UP001042704"/>
    </source>
</evidence>